<comment type="caution">
    <text evidence="2">The sequence shown here is derived from an EMBL/GenBank/DDBJ whole genome shotgun (WGS) entry which is preliminary data.</text>
</comment>
<protein>
    <submittedName>
        <fullName evidence="2">Uncharacterized protein</fullName>
    </submittedName>
</protein>
<evidence type="ECO:0000313" key="3">
    <source>
        <dbReference type="Proteomes" id="UP001175228"/>
    </source>
</evidence>
<feature type="transmembrane region" description="Helical" evidence="1">
    <location>
        <begin position="74"/>
        <end position="101"/>
    </location>
</feature>
<keyword evidence="1" id="KW-1133">Transmembrane helix</keyword>
<sequence length="298" mass="33688">MPEATARTLAIPPIVGFDVVLAFALLFLTMTIIPAVMVKSIRRSKTWFSLLIFCMVYCISFFLLLGRQSGPVPPLWLCLINASLVDAGLPSISAAGLILMVELYFRLTSTMSDADERRVTRMLWCPLVVHVVVFWVIMAFGLSDMKKIFHAIPMKYHSNTVCRFLIPAILIFFFTINMFSLEGFTIVYLLRERNLSFLDVIRCFGSMAPVALKLFVRCFLYTLVICGMVIIVMTHLCGLSTMHLLPFVPLSIAILFGSQADILRVYMFWRPMPPPVPPKDWTQGLSLLTTDEDPFHSA</sequence>
<keyword evidence="3" id="KW-1185">Reference proteome</keyword>
<keyword evidence="1" id="KW-0472">Membrane</keyword>
<proteinExistence type="predicted"/>
<feature type="transmembrane region" description="Helical" evidence="1">
    <location>
        <begin position="122"/>
        <end position="143"/>
    </location>
</feature>
<accession>A0AA39UQ71</accession>
<evidence type="ECO:0000313" key="2">
    <source>
        <dbReference type="EMBL" id="KAK0497878.1"/>
    </source>
</evidence>
<feature type="transmembrane region" description="Helical" evidence="1">
    <location>
        <begin position="210"/>
        <end position="232"/>
    </location>
</feature>
<feature type="transmembrane region" description="Helical" evidence="1">
    <location>
        <begin position="163"/>
        <end position="190"/>
    </location>
</feature>
<dbReference type="Proteomes" id="UP001175228">
    <property type="component" value="Unassembled WGS sequence"/>
</dbReference>
<dbReference type="AlphaFoldDB" id="A0AA39UQ71"/>
<reference evidence="2" key="1">
    <citation type="submission" date="2023-06" db="EMBL/GenBank/DDBJ databases">
        <authorList>
            <consortium name="Lawrence Berkeley National Laboratory"/>
            <person name="Ahrendt S."/>
            <person name="Sahu N."/>
            <person name="Indic B."/>
            <person name="Wong-Bajracharya J."/>
            <person name="Merenyi Z."/>
            <person name="Ke H.-M."/>
            <person name="Monk M."/>
            <person name="Kocsube S."/>
            <person name="Drula E."/>
            <person name="Lipzen A."/>
            <person name="Balint B."/>
            <person name="Henrissat B."/>
            <person name="Andreopoulos B."/>
            <person name="Martin F.M."/>
            <person name="Harder C.B."/>
            <person name="Rigling D."/>
            <person name="Ford K.L."/>
            <person name="Foster G.D."/>
            <person name="Pangilinan J."/>
            <person name="Papanicolaou A."/>
            <person name="Barry K."/>
            <person name="LaButti K."/>
            <person name="Viragh M."/>
            <person name="Koriabine M."/>
            <person name="Yan M."/>
            <person name="Riley R."/>
            <person name="Champramary S."/>
            <person name="Plett K.L."/>
            <person name="Tsai I.J."/>
            <person name="Slot J."/>
            <person name="Sipos G."/>
            <person name="Plett J."/>
            <person name="Nagy L.G."/>
            <person name="Grigoriev I.V."/>
        </authorList>
    </citation>
    <scope>NUCLEOTIDE SEQUENCE</scope>
    <source>
        <strain evidence="2">HWK02</strain>
    </source>
</reference>
<evidence type="ECO:0000256" key="1">
    <source>
        <dbReference type="SAM" id="Phobius"/>
    </source>
</evidence>
<feature type="transmembrane region" description="Helical" evidence="1">
    <location>
        <begin position="244"/>
        <end position="263"/>
    </location>
</feature>
<organism evidence="2 3">
    <name type="scientific">Armillaria luteobubalina</name>
    <dbReference type="NCBI Taxonomy" id="153913"/>
    <lineage>
        <taxon>Eukaryota</taxon>
        <taxon>Fungi</taxon>
        <taxon>Dikarya</taxon>
        <taxon>Basidiomycota</taxon>
        <taxon>Agaricomycotina</taxon>
        <taxon>Agaricomycetes</taxon>
        <taxon>Agaricomycetidae</taxon>
        <taxon>Agaricales</taxon>
        <taxon>Marasmiineae</taxon>
        <taxon>Physalacriaceae</taxon>
        <taxon>Armillaria</taxon>
    </lineage>
</organism>
<name>A0AA39UQ71_9AGAR</name>
<gene>
    <name evidence="2" type="ORF">EDD18DRAFT_123663</name>
</gene>
<feature type="transmembrane region" description="Helical" evidence="1">
    <location>
        <begin position="20"/>
        <end position="38"/>
    </location>
</feature>
<feature type="transmembrane region" description="Helical" evidence="1">
    <location>
        <begin position="50"/>
        <end position="68"/>
    </location>
</feature>
<dbReference type="EMBL" id="JAUEPU010000012">
    <property type="protein sequence ID" value="KAK0497878.1"/>
    <property type="molecule type" value="Genomic_DNA"/>
</dbReference>
<keyword evidence="1" id="KW-0812">Transmembrane</keyword>